<dbReference type="Gene3D" id="2.60.220.10">
    <property type="entry name" value="Polysaccharide lyase family 8-like, C-terminal"/>
    <property type="match status" value="1"/>
</dbReference>
<reference evidence="8 9" key="1">
    <citation type="submission" date="2021-03" db="EMBL/GenBank/DDBJ databases">
        <title>Complete genome of Streptomyces formicae strain 1H-GS9 (DSM 100524).</title>
        <authorList>
            <person name="Atanasov K.E."/>
            <person name="Altabella T."/>
            <person name="Ferrer A."/>
        </authorList>
    </citation>
    <scope>NUCLEOTIDE SEQUENCE [LARGE SCALE GENOMIC DNA]</scope>
    <source>
        <strain evidence="8 9">1H-GS9</strain>
    </source>
</reference>
<evidence type="ECO:0000259" key="5">
    <source>
        <dbReference type="Pfam" id="PF02278"/>
    </source>
</evidence>
<dbReference type="Pfam" id="PF02884">
    <property type="entry name" value="Lyase_8_C"/>
    <property type="match status" value="1"/>
</dbReference>
<dbReference type="SUPFAM" id="SSF49863">
    <property type="entry name" value="Hyaluronate lyase-like, C-terminal domain"/>
    <property type="match status" value="1"/>
</dbReference>
<accession>A0ABY3WMF9</accession>
<evidence type="ECO:0000313" key="9">
    <source>
        <dbReference type="Proteomes" id="UP000828924"/>
    </source>
</evidence>
<dbReference type="PROSITE" id="PS51318">
    <property type="entry name" value="TAT"/>
    <property type="match status" value="1"/>
</dbReference>
<evidence type="ECO:0000256" key="1">
    <source>
        <dbReference type="ARBA" id="ARBA00006699"/>
    </source>
</evidence>
<dbReference type="InterPro" id="IPR014718">
    <property type="entry name" value="GH-type_carb-bd"/>
</dbReference>
<dbReference type="Proteomes" id="UP000828924">
    <property type="component" value="Chromosome"/>
</dbReference>
<organism evidence="8 9">
    <name type="scientific">Streptomyces formicae</name>
    <dbReference type="NCBI Taxonomy" id="1616117"/>
    <lineage>
        <taxon>Bacteria</taxon>
        <taxon>Bacillati</taxon>
        <taxon>Actinomycetota</taxon>
        <taxon>Actinomycetes</taxon>
        <taxon>Kitasatosporales</taxon>
        <taxon>Streptomycetaceae</taxon>
        <taxon>Streptomyces</taxon>
    </lineage>
</organism>
<dbReference type="SUPFAM" id="SSF48230">
    <property type="entry name" value="Chondroitin AC/alginate lyase"/>
    <property type="match status" value="1"/>
</dbReference>
<dbReference type="EMBL" id="CP071872">
    <property type="protein sequence ID" value="UNM11765.1"/>
    <property type="molecule type" value="Genomic_DNA"/>
</dbReference>
<dbReference type="InterPro" id="IPR004103">
    <property type="entry name" value="Lyase_8_C"/>
</dbReference>
<evidence type="ECO:0000259" key="6">
    <source>
        <dbReference type="Pfam" id="PF02884"/>
    </source>
</evidence>
<keyword evidence="9" id="KW-1185">Reference proteome</keyword>
<sequence length="777" mass="81083">MPQPVSLSRRTFLAFAGAGAGTILLPVQQAHAADAYADLRARWTEALSGGAFNPADPAYADALARLNSQAQDHRSTLQTGSGRTALWTDLPVGTAHPSANVTASFNRLKTMALAYATPGTTGSGDASLAAQVADGLDFLTSTIYTPTQQVFGNGWDWNIGAPMALVDAAILVYSALNPARISAYCASIDHFDPDVTLGGVSTGANLADTCRIFVVRGALQGNSAKISEAVTALSTLFPYVTSGDGLYASGSYRFHNGRPYNGSYGLVFFSSISRVIALLAGSPWAVTDPNASNIYASAVTAIAPFVHNGLMLDSVRGRAISRSGEPDAASGHNAAQILLRLAAATPVSAQAAQLRSIAKGWLQRNTVWSPMTKGDVAAIRSARTVLDDSGIIAAAEPVGHVQFPEMDRAVHRRPGWAYSIALCSKRTAYYESINGENKHGWHTAEGMTQLYLDNDRTQYNDAFWNTVFAKKLPGTTVDLKDFADSEGASDWSPAAWAGGAVLQGAYGAVGLNLVGLRVTLNARKSWFCLDDCVVALGAGITSTDNRYINTVIENRKTTAALTVDGVTQPGTAGWQAGFTNASWAHIEGVAGYVFPGRMTIGAYRITGTGSWSQINAGGTTTPDSRQYVQLQRDHGTNPTGAGYAYILLPNATAAQTAARAASPNVTVLSNTAQIQAISHSGLGITMANFFAAGTAGPITVSGNAASVVLREQAGTLTVGVSDPTQALTTLDVTIARSGYTTADPGPGVTVLALGSQIRLRIDVAAAKGATRSAVLHT</sequence>
<proteinExistence type="inferred from homology"/>
<dbReference type="SUPFAM" id="SSF74650">
    <property type="entry name" value="Galactose mutarotase-like"/>
    <property type="match status" value="1"/>
</dbReference>
<evidence type="ECO:0000256" key="3">
    <source>
        <dbReference type="ARBA" id="ARBA00023239"/>
    </source>
</evidence>
<dbReference type="GO" id="GO:0016829">
    <property type="term" value="F:lyase activity"/>
    <property type="evidence" value="ECO:0007669"/>
    <property type="project" value="UniProtKB-KW"/>
</dbReference>
<feature type="domain" description="Polysaccharide lyase family 8 C-terminal" evidence="6">
    <location>
        <begin position="666"/>
        <end position="730"/>
    </location>
</feature>
<dbReference type="Gene3D" id="2.70.98.10">
    <property type="match status" value="1"/>
</dbReference>
<dbReference type="InterPro" id="IPR012970">
    <property type="entry name" value="Lyase_8_alpha_N"/>
</dbReference>
<keyword evidence="3 8" id="KW-0456">Lyase</keyword>
<feature type="domain" description="Polysaccharide lyase family 8 central" evidence="5">
    <location>
        <begin position="400"/>
        <end position="651"/>
    </location>
</feature>
<dbReference type="InterPro" id="IPR003159">
    <property type="entry name" value="Lyase_8_central_dom"/>
</dbReference>
<feature type="domain" description="Polysaccharide lyase 8 N-terminal alpha-helical" evidence="7">
    <location>
        <begin position="43"/>
        <end position="357"/>
    </location>
</feature>
<feature type="signal peptide" evidence="4">
    <location>
        <begin position="1"/>
        <end position="32"/>
    </location>
</feature>
<protein>
    <submittedName>
        <fullName evidence="8">Polysaccharide lyase 8 family protein</fullName>
    </submittedName>
</protein>
<evidence type="ECO:0000256" key="2">
    <source>
        <dbReference type="ARBA" id="ARBA00022729"/>
    </source>
</evidence>
<evidence type="ECO:0000313" key="8">
    <source>
        <dbReference type="EMBL" id="UNM11765.1"/>
    </source>
</evidence>
<dbReference type="PANTHER" id="PTHR38481">
    <property type="entry name" value="HYALURONATE LYASE"/>
    <property type="match status" value="1"/>
</dbReference>
<dbReference type="InterPro" id="IPR011013">
    <property type="entry name" value="Gal_mutarotase_sf_dom"/>
</dbReference>
<dbReference type="PANTHER" id="PTHR38481:SF1">
    <property type="entry name" value="HYALURONATE LYASE"/>
    <property type="match status" value="1"/>
</dbReference>
<dbReference type="InterPro" id="IPR011071">
    <property type="entry name" value="Lyase_8-like_C"/>
</dbReference>
<dbReference type="CDD" id="cd01083">
    <property type="entry name" value="GAG_Lyase"/>
    <property type="match status" value="1"/>
</dbReference>
<dbReference type="RefSeq" id="WP_242330340.1">
    <property type="nucleotide sequence ID" value="NZ_CP071872.1"/>
</dbReference>
<name>A0ABY3WMF9_9ACTN</name>
<dbReference type="InterPro" id="IPR008929">
    <property type="entry name" value="Chondroitin_lyas"/>
</dbReference>
<dbReference type="Pfam" id="PF02278">
    <property type="entry name" value="Lyase_8"/>
    <property type="match status" value="1"/>
</dbReference>
<evidence type="ECO:0000259" key="7">
    <source>
        <dbReference type="Pfam" id="PF08124"/>
    </source>
</evidence>
<comment type="similarity">
    <text evidence="1">Belongs to the polysaccharide lyase 8 family.</text>
</comment>
<keyword evidence="2 4" id="KW-0732">Signal</keyword>
<dbReference type="InterPro" id="IPR038970">
    <property type="entry name" value="Lyase_8"/>
</dbReference>
<feature type="chain" id="PRO_5045464444" evidence="4">
    <location>
        <begin position="33"/>
        <end position="777"/>
    </location>
</feature>
<dbReference type="Gene3D" id="1.50.10.100">
    <property type="entry name" value="Chondroitin AC/alginate lyase"/>
    <property type="match status" value="1"/>
</dbReference>
<evidence type="ECO:0000256" key="4">
    <source>
        <dbReference type="SAM" id="SignalP"/>
    </source>
</evidence>
<gene>
    <name evidence="8" type="ORF">J4032_09595</name>
</gene>
<dbReference type="Pfam" id="PF08124">
    <property type="entry name" value="Lyase_8_N"/>
    <property type="match status" value="1"/>
</dbReference>
<dbReference type="InterPro" id="IPR006311">
    <property type="entry name" value="TAT_signal"/>
</dbReference>